<dbReference type="InterPro" id="IPR007345">
    <property type="entry name" value="Polysacch_pyruvyl_Trfase"/>
</dbReference>
<dbReference type="AlphaFoldDB" id="A0A8I1JHF4"/>
<dbReference type="Pfam" id="PF04230">
    <property type="entry name" value="PS_pyruv_trans"/>
    <property type="match status" value="1"/>
</dbReference>
<accession>A0A8I1JHF4</accession>
<feature type="domain" description="Polysaccharide pyruvyl transferase" evidence="1">
    <location>
        <begin position="123"/>
        <end position="197"/>
    </location>
</feature>
<dbReference type="RefSeq" id="WP_198746234.1">
    <property type="nucleotide sequence ID" value="NZ_JAEHTE010000001.1"/>
</dbReference>
<dbReference type="EMBL" id="JAEHTE010000001">
    <property type="protein sequence ID" value="MBI6882621.1"/>
    <property type="molecule type" value="Genomic_DNA"/>
</dbReference>
<protein>
    <submittedName>
        <fullName evidence="2">Polysaccharide pyruvyl transferase family protein</fullName>
    </submittedName>
</protein>
<sequence length="266" mass="29312">MKPIKLFWCRGRGRTDSAYQNFGDYLSANVVEVASGRPVVHAGIKDADMIAIGSVLNREKKAKSWGFPRKLHIWGTGSGSADDTFSGRHYYHAVRGHSCLKQINNLSASPALGDPGLLASMVVKKSTRKTARIGLIPHISHQGSSEIRALQSLVPGVKIINVFSPVKQVLEEISSCDFVLSSSLHGLIVADSYGVPNQWLSMKRDAGWEYKFRDYYSSFGLMDPTPVSPAQILMDRQWSEESIAEGYLRPGLGDIQEGLLKAFPKF</sequence>
<name>A0A8I1JHF4_PSEPU</name>
<reference evidence="2" key="1">
    <citation type="submission" date="2020-12" db="EMBL/GenBank/DDBJ databases">
        <title>Enhanced detection system for hospital associated transmission using whole genome sequencing surveillance.</title>
        <authorList>
            <person name="Harrison L.H."/>
            <person name="Van Tyne D."/>
            <person name="Marsh J.W."/>
            <person name="Griffith M.P."/>
            <person name="Snyder D.J."/>
            <person name="Cooper V.S."/>
            <person name="Mustapha M."/>
        </authorList>
    </citation>
    <scope>NUCLEOTIDE SEQUENCE</scope>
    <source>
        <strain evidence="2">PSB00042</strain>
    </source>
</reference>
<evidence type="ECO:0000259" key="1">
    <source>
        <dbReference type="Pfam" id="PF04230"/>
    </source>
</evidence>
<dbReference type="Proteomes" id="UP000637061">
    <property type="component" value="Unassembled WGS sequence"/>
</dbReference>
<evidence type="ECO:0000313" key="2">
    <source>
        <dbReference type="EMBL" id="MBI6882621.1"/>
    </source>
</evidence>
<comment type="caution">
    <text evidence="2">The sequence shown here is derived from an EMBL/GenBank/DDBJ whole genome shotgun (WGS) entry which is preliminary data.</text>
</comment>
<keyword evidence="2" id="KW-0808">Transferase</keyword>
<gene>
    <name evidence="2" type="ORF">JEU22_01740</name>
</gene>
<evidence type="ECO:0000313" key="3">
    <source>
        <dbReference type="Proteomes" id="UP000637061"/>
    </source>
</evidence>
<organism evidence="2 3">
    <name type="scientific">Pseudomonas putida</name>
    <name type="common">Arthrobacter siderocapsulatus</name>
    <dbReference type="NCBI Taxonomy" id="303"/>
    <lineage>
        <taxon>Bacteria</taxon>
        <taxon>Pseudomonadati</taxon>
        <taxon>Pseudomonadota</taxon>
        <taxon>Gammaproteobacteria</taxon>
        <taxon>Pseudomonadales</taxon>
        <taxon>Pseudomonadaceae</taxon>
        <taxon>Pseudomonas</taxon>
    </lineage>
</organism>
<proteinExistence type="predicted"/>
<dbReference type="GO" id="GO:0016740">
    <property type="term" value="F:transferase activity"/>
    <property type="evidence" value="ECO:0007669"/>
    <property type="project" value="UniProtKB-KW"/>
</dbReference>